<comment type="function">
    <text evidence="9">Protein L1 is also a translational repressor protein, it controls the translation of the L11 operon by binding to its mRNA.</text>
</comment>
<keyword evidence="4 9" id="KW-0810">Translation regulation</keyword>
<gene>
    <name evidence="9 11" type="primary">rplA</name>
    <name evidence="11" type="ORF">FILTAD_00091</name>
</gene>
<evidence type="ECO:0000256" key="1">
    <source>
        <dbReference type="ARBA" id="ARBA00010531"/>
    </source>
</evidence>
<evidence type="ECO:0000256" key="8">
    <source>
        <dbReference type="ARBA" id="ARBA00035241"/>
    </source>
</evidence>
<dbReference type="GO" id="GO:0019843">
    <property type="term" value="F:rRNA binding"/>
    <property type="evidence" value="ECO:0007669"/>
    <property type="project" value="UniProtKB-UniRule"/>
</dbReference>
<keyword evidence="2 9" id="KW-0678">Repressor</keyword>
<dbReference type="GO" id="GO:0015934">
    <property type="term" value="C:large ribosomal subunit"/>
    <property type="evidence" value="ECO:0007669"/>
    <property type="project" value="InterPro"/>
</dbReference>
<evidence type="ECO:0000256" key="10">
    <source>
        <dbReference type="RuleBase" id="RU000659"/>
    </source>
</evidence>
<dbReference type="AlphaFoldDB" id="A0A3P5WAJ5"/>
<dbReference type="InterPro" id="IPR028364">
    <property type="entry name" value="Ribosomal_uL1/biogenesis"/>
</dbReference>
<dbReference type="InterPro" id="IPR002143">
    <property type="entry name" value="Ribosomal_uL1"/>
</dbReference>
<dbReference type="EMBL" id="UXAV01000012">
    <property type="protein sequence ID" value="VDC18170.1"/>
    <property type="molecule type" value="Genomic_DNA"/>
</dbReference>
<keyword evidence="3 9" id="KW-0699">rRNA-binding</keyword>
<accession>A0A3P5WAJ5</accession>
<dbReference type="FunFam" id="3.40.50.790:FF:000001">
    <property type="entry name" value="50S ribosomal protein L1"/>
    <property type="match status" value="1"/>
</dbReference>
<comment type="similarity">
    <text evidence="1 9 10">Belongs to the universal ribosomal protein uL1 family.</text>
</comment>
<dbReference type="Pfam" id="PF00687">
    <property type="entry name" value="Ribosomal_L1"/>
    <property type="match status" value="1"/>
</dbReference>
<protein>
    <recommendedName>
        <fullName evidence="8 9">Large ribosomal subunit protein uL1</fullName>
    </recommendedName>
</protein>
<sequence length="234" mass="25197">MANKKGKKFTDASKLVDRTKAYGMTEAIELAKKTSTVNFDATVEVAFRLGIDTRKNDQQIRGAVVLPNGTGKTQRVLVFAKGEKLKEAEAAGADYAGDSEYIAKIQQGWFDFDVIVATPDMMGEVGKIGRVLGPKGLMPNPKTGTVTFDVAKAVGEIKAGKVEYRADKTGIIHAPIGKVSFDNDKLEENFKTVFETIQKSKPASAKGTFMKSVNLTTTMGPAVKIDASSVNIKN</sequence>
<dbReference type="CDD" id="cd00403">
    <property type="entry name" value="Ribosomal_L1"/>
    <property type="match status" value="1"/>
</dbReference>
<reference evidence="11 12" key="1">
    <citation type="submission" date="2018-11" db="EMBL/GenBank/DDBJ databases">
        <authorList>
            <person name="Criscuolo A."/>
        </authorList>
    </citation>
    <scope>NUCLEOTIDE SEQUENCE [LARGE SCALE GENOMIC DNA]</scope>
    <source>
        <strain evidence="11">ATB-66</strain>
    </source>
</reference>
<dbReference type="Gene3D" id="3.30.190.20">
    <property type="match status" value="1"/>
</dbReference>
<dbReference type="PROSITE" id="PS01199">
    <property type="entry name" value="RIBOSOMAL_L1"/>
    <property type="match status" value="1"/>
</dbReference>
<evidence type="ECO:0000256" key="4">
    <source>
        <dbReference type="ARBA" id="ARBA00022845"/>
    </source>
</evidence>
<comment type="function">
    <text evidence="9">Binds directly to 23S rRNA. The L1 stalk is quite mobile in the ribosome, and is involved in E site tRNA release.</text>
</comment>
<comment type="subunit">
    <text evidence="9">Part of the 50S ribosomal subunit.</text>
</comment>
<dbReference type="PANTHER" id="PTHR36427:SF3">
    <property type="entry name" value="LARGE RIBOSOMAL SUBUNIT PROTEIN UL1M"/>
    <property type="match status" value="1"/>
</dbReference>
<keyword evidence="6 9" id="KW-0689">Ribosomal protein</keyword>
<evidence type="ECO:0000256" key="5">
    <source>
        <dbReference type="ARBA" id="ARBA00022884"/>
    </source>
</evidence>
<dbReference type="OrthoDB" id="9803740at2"/>
<dbReference type="GO" id="GO:0006412">
    <property type="term" value="P:translation"/>
    <property type="evidence" value="ECO:0007669"/>
    <property type="project" value="UniProtKB-UniRule"/>
</dbReference>
<evidence type="ECO:0000313" key="11">
    <source>
        <dbReference type="EMBL" id="VDC18170.1"/>
    </source>
</evidence>
<proteinExistence type="inferred from homology"/>
<dbReference type="GO" id="GO:0000049">
    <property type="term" value="F:tRNA binding"/>
    <property type="evidence" value="ECO:0007669"/>
    <property type="project" value="UniProtKB-KW"/>
</dbReference>
<evidence type="ECO:0000256" key="9">
    <source>
        <dbReference type="HAMAP-Rule" id="MF_01318"/>
    </source>
</evidence>
<dbReference type="PANTHER" id="PTHR36427">
    <property type="entry name" value="54S RIBOSOMAL PROTEIN L1, MITOCHONDRIAL"/>
    <property type="match status" value="1"/>
</dbReference>
<dbReference type="InterPro" id="IPR016095">
    <property type="entry name" value="Ribosomal_uL1_3-a/b-sand"/>
</dbReference>
<evidence type="ECO:0000256" key="6">
    <source>
        <dbReference type="ARBA" id="ARBA00022980"/>
    </source>
</evidence>
<dbReference type="SUPFAM" id="SSF56808">
    <property type="entry name" value="Ribosomal protein L1"/>
    <property type="match status" value="1"/>
</dbReference>
<evidence type="ECO:0000256" key="3">
    <source>
        <dbReference type="ARBA" id="ARBA00022730"/>
    </source>
</evidence>
<keyword evidence="5 9" id="KW-0694">RNA-binding</keyword>
<organism evidence="11 12">
    <name type="scientific">Filibacter tadaridae</name>
    <dbReference type="NCBI Taxonomy" id="2483811"/>
    <lineage>
        <taxon>Bacteria</taxon>
        <taxon>Bacillati</taxon>
        <taxon>Bacillota</taxon>
        <taxon>Bacilli</taxon>
        <taxon>Bacillales</taxon>
        <taxon>Caryophanaceae</taxon>
        <taxon>Filibacter</taxon>
    </lineage>
</organism>
<keyword evidence="7 9" id="KW-0687">Ribonucleoprotein</keyword>
<keyword evidence="12" id="KW-1185">Reference proteome</keyword>
<evidence type="ECO:0000313" key="12">
    <source>
        <dbReference type="Proteomes" id="UP000270468"/>
    </source>
</evidence>
<keyword evidence="9" id="KW-0820">tRNA-binding</keyword>
<name>A0A3P5WAJ5_9BACL</name>
<dbReference type="InterPro" id="IPR023674">
    <property type="entry name" value="Ribosomal_uL1-like"/>
</dbReference>
<dbReference type="HAMAP" id="MF_01318_B">
    <property type="entry name" value="Ribosomal_uL1_B"/>
    <property type="match status" value="1"/>
</dbReference>
<evidence type="ECO:0000256" key="2">
    <source>
        <dbReference type="ARBA" id="ARBA00022491"/>
    </source>
</evidence>
<evidence type="ECO:0000256" key="7">
    <source>
        <dbReference type="ARBA" id="ARBA00023274"/>
    </source>
</evidence>
<dbReference type="InterPro" id="IPR023673">
    <property type="entry name" value="Ribosomal_uL1_CS"/>
</dbReference>
<dbReference type="Gene3D" id="3.40.50.790">
    <property type="match status" value="1"/>
</dbReference>
<dbReference type="GO" id="GO:0006417">
    <property type="term" value="P:regulation of translation"/>
    <property type="evidence" value="ECO:0007669"/>
    <property type="project" value="UniProtKB-KW"/>
</dbReference>
<dbReference type="Proteomes" id="UP000270468">
    <property type="component" value="Unassembled WGS sequence"/>
</dbReference>
<dbReference type="NCBIfam" id="TIGR01169">
    <property type="entry name" value="rplA_bact"/>
    <property type="match status" value="1"/>
</dbReference>
<dbReference type="PIRSF" id="PIRSF002155">
    <property type="entry name" value="Ribosomal_L1"/>
    <property type="match status" value="1"/>
</dbReference>
<dbReference type="RefSeq" id="WP_124068547.1">
    <property type="nucleotide sequence ID" value="NZ_CBCRXF010000013.1"/>
</dbReference>
<dbReference type="GO" id="GO:0003735">
    <property type="term" value="F:structural constituent of ribosome"/>
    <property type="evidence" value="ECO:0007669"/>
    <property type="project" value="InterPro"/>
</dbReference>
<dbReference type="InterPro" id="IPR005878">
    <property type="entry name" value="Ribosom_uL1_bac-type"/>
</dbReference>